<evidence type="ECO:0000256" key="1">
    <source>
        <dbReference type="SAM" id="MobiDB-lite"/>
    </source>
</evidence>
<proteinExistence type="predicted"/>
<evidence type="ECO:0000313" key="3">
    <source>
        <dbReference type="EMBL" id="NXR41655.1"/>
    </source>
</evidence>
<dbReference type="OrthoDB" id="432544at2759"/>
<feature type="non-terminal residue" evidence="3">
    <location>
        <position position="1"/>
    </location>
</feature>
<dbReference type="AlphaFoldDB" id="A0A7L2L2D2"/>
<organism evidence="3 4">
    <name type="scientific">Zosterops hypoxanthus</name>
    <dbReference type="NCBI Taxonomy" id="2485327"/>
    <lineage>
        <taxon>Eukaryota</taxon>
        <taxon>Metazoa</taxon>
        <taxon>Chordata</taxon>
        <taxon>Craniata</taxon>
        <taxon>Vertebrata</taxon>
        <taxon>Euteleostomi</taxon>
        <taxon>Archelosauria</taxon>
        <taxon>Archosauria</taxon>
        <taxon>Dinosauria</taxon>
        <taxon>Saurischia</taxon>
        <taxon>Theropoda</taxon>
        <taxon>Coelurosauria</taxon>
        <taxon>Aves</taxon>
        <taxon>Neognathae</taxon>
        <taxon>Neoaves</taxon>
        <taxon>Telluraves</taxon>
        <taxon>Australaves</taxon>
        <taxon>Passeriformes</taxon>
        <taxon>Sylvioidea</taxon>
        <taxon>Zosteropidae</taxon>
        <taxon>Zosterops</taxon>
    </lineage>
</organism>
<dbReference type="PANTHER" id="PTHR11054:SF0">
    <property type="entry name" value="6-PHOSPHOGLUCONOLACTONASE"/>
    <property type="match status" value="1"/>
</dbReference>
<dbReference type="Gene3D" id="3.40.50.1360">
    <property type="match status" value="1"/>
</dbReference>
<sequence length="102" mass="10517">AALARSVAEAAAQAVASSGRFTLGLSGGSLVALLARELPPALRAVPGAEPSRWLLALCDERLVPLEDPDSTEGAYRVRRGRREGPGLIPVRPSGGQCGPVHP</sequence>
<dbReference type="InterPro" id="IPR037171">
    <property type="entry name" value="NagB/RpiA_transferase-like"/>
</dbReference>
<evidence type="ECO:0000259" key="2">
    <source>
        <dbReference type="Pfam" id="PF01182"/>
    </source>
</evidence>
<feature type="non-terminal residue" evidence="3">
    <location>
        <position position="102"/>
    </location>
</feature>
<dbReference type="SUPFAM" id="SSF100950">
    <property type="entry name" value="NagB/RpiA/CoA transferase-like"/>
    <property type="match status" value="1"/>
</dbReference>
<evidence type="ECO:0000313" key="4">
    <source>
        <dbReference type="Proteomes" id="UP000549157"/>
    </source>
</evidence>
<dbReference type="PANTHER" id="PTHR11054">
    <property type="entry name" value="6-PHOSPHOGLUCONOLACTONASE"/>
    <property type="match status" value="1"/>
</dbReference>
<comment type="caution">
    <text evidence="3">The sequence shown here is derived from an EMBL/GenBank/DDBJ whole genome shotgun (WGS) entry which is preliminary data.</text>
</comment>
<keyword evidence="4" id="KW-1185">Reference proteome</keyword>
<dbReference type="EMBL" id="VWYL01029356">
    <property type="protein sequence ID" value="NXR41655.1"/>
    <property type="molecule type" value="Genomic_DNA"/>
</dbReference>
<name>A0A7L2L2D2_9PASS</name>
<dbReference type="Proteomes" id="UP000549157">
    <property type="component" value="Unassembled WGS sequence"/>
</dbReference>
<reference evidence="3 4" key="1">
    <citation type="submission" date="2019-09" db="EMBL/GenBank/DDBJ databases">
        <title>Bird 10,000 Genomes (B10K) Project - Family phase.</title>
        <authorList>
            <person name="Zhang G."/>
        </authorList>
    </citation>
    <scope>NUCLEOTIDE SEQUENCE [LARGE SCALE GENOMIC DNA]</scope>
    <source>
        <strain evidence="3">B10K-DU-001-36</strain>
        <tissue evidence="3">Muscle</tissue>
    </source>
</reference>
<dbReference type="GO" id="GO:0005975">
    <property type="term" value="P:carbohydrate metabolic process"/>
    <property type="evidence" value="ECO:0007669"/>
    <property type="project" value="InterPro"/>
</dbReference>
<dbReference type="Pfam" id="PF01182">
    <property type="entry name" value="Glucosamine_iso"/>
    <property type="match status" value="1"/>
</dbReference>
<dbReference type="InterPro" id="IPR006148">
    <property type="entry name" value="Glc/Gal-6P_isomerase"/>
</dbReference>
<dbReference type="InterPro" id="IPR039104">
    <property type="entry name" value="6PGL"/>
</dbReference>
<accession>A0A7L2L2D2</accession>
<feature type="domain" description="Glucosamine/galactosamine-6-phosphate isomerase" evidence="2">
    <location>
        <begin position="2"/>
        <end position="76"/>
    </location>
</feature>
<protein>
    <submittedName>
        <fullName evidence="3">6PGL phosphogluconolactonase</fullName>
    </submittedName>
</protein>
<feature type="region of interest" description="Disordered" evidence="1">
    <location>
        <begin position="68"/>
        <end position="102"/>
    </location>
</feature>
<gene>
    <name evidence="3" type="primary">Pgls</name>
    <name evidence="3" type="ORF">ZOSHYP_R15896</name>
</gene>